<feature type="region of interest" description="Disordered" evidence="15">
    <location>
        <begin position="648"/>
        <end position="685"/>
    </location>
</feature>
<evidence type="ECO:0000256" key="9">
    <source>
        <dbReference type="ARBA" id="ARBA00022963"/>
    </source>
</evidence>
<dbReference type="SUPFAM" id="SSF53474">
    <property type="entry name" value="alpha/beta-Hydrolases"/>
    <property type="match status" value="2"/>
</dbReference>
<dbReference type="Pfam" id="PF01764">
    <property type="entry name" value="Lipase_3"/>
    <property type="match status" value="1"/>
</dbReference>
<dbReference type="GO" id="GO:0046872">
    <property type="term" value="F:metal ion binding"/>
    <property type="evidence" value="ECO:0007669"/>
    <property type="project" value="UniProtKB-KW"/>
</dbReference>
<keyword evidence="8" id="KW-0106">Calcium</keyword>
<evidence type="ECO:0000256" key="12">
    <source>
        <dbReference type="ARBA" id="ARBA00023136"/>
    </source>
</evidence>
<comment type="subcellular location">
    <subcellularLocation>
        <location evidence="2">Cell membrane</location>
        <topology evidence="2">Multi-pass membrane protein</topology>
    </subcellularLocation>
</comment>
<feature type="region of interest" description="Disordered" evidence="15">
    <location>
        <begin position="834"/>
        <end position="862"/>
    </location>
</feature>
<feature type="compositionally biased region" description="Low complexity" evidence="15">
    <location>
        <begin position="1568"/>
        <end position="1589"/>
    </location>
</feature>
<proteinExistence type="predicted"/>
<feature type="compositionally biased region" description="Acidic residues" evidence="15">
    <location>
        <begin position="907"/>
        <end position="936"/>
    </location>
</feature>
<evidence type="ECO:0000256" key="10">
    <source>
        <dbReference type="ARBA" id="ARBA00022989"/>
    </source>
</evidence>
<feature type="region of interest" description="Disordered" evidence="15">
    <location>
        <begin position="1462"/>
        <end position="1642"/>
    </location>
</feature>
<protein>
    <recommendedName>
        <fullName evidence="14">sn-1-specific diacylglycerol lipase</fullName>
        <ecNumber evidence="14">3.1.1.116</ecNumber>
    </recommendedName>
</protein>
<feature type="region of interest" description="Disordered" evidence="15">
    <location>
        <begin position="1780"/>
        <end position="1855"/>
    </location>
</feature>
<feature type="compositionally biased region" description="Polar residues" evidence="15">
    <location>
        <begin position="236"/>
        <end position="247"/>
    </location>
</feature>
<feature type="compositionally biased region" description="Low complexity" evidence="15">
    <location>
        <begin position="302"/>
        <end position="319"/>
    </location>
</feature>
<evidence type="ECO:0000256" key="2">
    <source>
        <dbReference type="ARBA" id="ARBA00004651"/>
    </source>
</evidence>
<keyword evidence="11" id="KW-0443">Lipid metabolism</keyword>
<evidence type="ECO:0000256" key="15">
    <source>
        <dbReference type="SAM" id="MobiDB-lite"/>
    </source>
</evidence>
<evidence type="ECO:0000256" key="3">
    <source>
        <dbReference type="ARBA" id="ARBA00022475"/>
    </source>
</evidence>
<evidence type="ECO:0000256" key="5">
    <source>
        <dbReference type="ARBA" id="ARBA00022692"/>
    </source>
</evidence>
<feature type="region of interest" description="Disordered" evidence="15">
    <location>
        <begin position="302"/>
        <end position="322"/>
    </location>
</feature>
<feature type="region of interest" description="Disordered" evidence="15">
    <location>
        <begin position="183"/>
        <end position="207"/>
    </location>
</feature>
<dbReference type="GO" id="GO:0005886">
    <property type="term" value="C:plasma membrane"/>
    <property type="evidence" value="ECO:0007669"/>
    <property type="project" value="UniProtKB-SubCell"/>
</dbReference>
<feature type="region of interest" description="Disordered" evidence="15">
    <location>
        <begin position="698"/>
        <end position="750"/>
    </location>
</feature>
<feature type="compositionally biased region" description="Low complexity" evidence="15">
    <location>
        <begin position="947"/>
        <end position="965"/>
    </location>
</feature>
<evidence type="ECO:0000256" key="6">
    <source>
        <dbReference type="ARBA" id="ARBA00022723"/>
    </source>
</evidence>
<gene>
    <name evidence="18" type="ORF">HYH03_013334</name>
</gene>
<evidence type="ECO:0000256" key="16">
    <source>
        <dbReference type="SAM" id="Phobius"/>
    </source>
</evidence>
<evidence type="ECO:0000256" key="8">
    <source>
        <dbReference type="ARBA" id="ARBA00022837"/>
    </source>
</evidence>
<dbReference type="GO" id="GO:0016042">
    <property type="term" value="P:lipid catabolic process"/>
    <property type="evidence" value="ECO:0007669"/>
    <property type="project" value="UniProtKB-KW"/>
</dbReference>
<feature type="region of interest" description="Disordered" evidence="15">
    <location>
        <begin position="1323"/>
        <end position="1428"/>
    </location>
</feature>
<feature type="compositionally biased region" description="Low complexity" evidence="15">
    <location>
        <begin position="470"/>
        <end position="489"/>
    </location>
</feature>
<keyword evidence="12 16" id="KW-0472">Membrane</keyword>
<feature type="compositionally biased region" description="Low complexity" evidence="15">
    <location>
        <begin position="2105"/>
        <end position="2118"/>
    </location>
</feature>
<name>A0A835XPU9_9CHLO</name>
<evidence type="ECO:0000256" key="13">
    <source>
        <dbReference type="ARBA" id="ARBA00024531"/>
    </source>
</evidence>
<feature type="region of interest" description="Disordered" evidence="15">
    <location>
        <begin position="2178"/>
        <end position="2197"/>
    </location>
</feature>
<evidence type="ECO:0000259" key="17">
    <source>
        <dbReference type="Pfam" id="PF01764"/>
    </source>
</evidence>
<keyword evidence="3" id="KW-1003">Cell membrane</keyword>
<dbReference type="Proteomes" id="UP000612055">
    <property type="component" value="Unassembled WGS sequence"/>
</dbReference>
<feature type="transmembrane region" description="Helical" evidence="16">
    <location>
        <begin position="25"/>
        <end position="49"/>
    </location>
</feature>
<feature type="region of interest" description="Disordered" evidence="15">
    <location>
        <begin position="378"/>
        <end position="412"/>
    </location>
</feature>
<evidence type="ECO:0000256" key="1">
    <source>
        <dbReference type="ARBA" id="ARBA00001913"/>
    </source>
</evidence>
<feature type="compositionally biased region" description="Low complexity" evidence="15">
    <location>
        <begin position="723"/>
        <end position="737"/>
    </location>
</feature>
<dbReference type="PANTHER" id="PTHR45792:SF8">
    <property type="entry name" value="DIACYLGLYCEROL LIPASE-ALPHA"/>
    <property type="match status" value="1"/>
</dbReference>
<comment type="caution">
    <text evidence="18">The sequence shown here is derived from an EMBL/GenBank/DDBJ whole genome shotgun (WGS) entry which is preliminary data.</text>
</comment>
<keyword evidence="19" id="KW-1185">Reference proteome</keyword>
<feature type="compositionally biased region" description="Low complexity" evidence="15">
    <location>
        <begin position="1364"/>
        <end position="1379"/>
    </location>
</feature>
<feature type="domain" description="Fungal lipase-type" evidence="17">
    <location>
        <begin position="1930"/>
        <end position="2000"/>
    </location>
</feature>
<feature type="region of interest" description="Disordered" evidence="15">
    <location>
        <begin position="220"/>
        <end position="256"/>
    </location>
</feature>
<reference evidence="18" key="1">
    <citation type="journal article" date="2020" name="bioRxiv">
        <title>Comparative genomics of Chlamydomonas.</title>
        <authorList>
            <person name="Craig R.J."/>
            <person name="Hasan A.R."/>
            <person name="Ness R.W."/>
            <person name="Keightley P.D."/>
        </authorList>
    </citation>
    <scope>NUCLEOTIDE SEQUENCE</scope>
    <source>
        <strain evidence="18">CCAP 11/70</strain>
    </source>
</reference>
<evidence type="ECO:0000313" key="19">
    <source>
        <dbReference type="Proteomes" id="UP000612055"/>
    </source>
</evidence>
<dbReference type="CDD" id="cd00741">
    <property type="entry name" value="Lipase"/>
    <property type="match status" value="1"/>
</dbReference>
<dbReference type="Gene3D" id="3.40.50.1820">
    <property type="entry name" value="alpha/beta hydrolase"/>
    <property type="match status" value="2"/>
</dbReference>
<feature type="compositionally biased region" description="Low complexity" evidence="15">
    <location>
        <begin position="1837"/>
        <end position="1849"/>
    </location>
</feature>
<feature type="region of interest" description="Disordered" evidence="15">
    <location>
        <begin position="447"/>
        <end position="499"/>
    </location>
</feature>
<evidence type="ECO:0000313" key="18">
    <source>
        <dbReference type="EMBL" id="KAG2488028.1"/>
    </source>
</evidence>
<comment type="catalytic activity">
    <reaction evidence="13">
        <text>a 1,2-diacyl-sn-glycerol + H2O = a 2-acylglycerol + a fatty acid + H(+)</text>
        <dbReference type="Rhea" id="RHEA:33275"/>
        <dbReference type="ChEBI" id="CHEBI:15377"/>
        <dbReference type="ChEBI" id="CHEBI:15378"/>
        <dbReference type="ChEBI" id="CHEBI:17389"/>
        <dbReference type="ChEBI" id="CHEBI:17815"/>
        <dbReference type="ChEBI" id="CHEBI:28868"/>
        <dbReference type="EC" id="3.1.1.116"/>
    </reaction>
    <physiologicalReaction direction="left-to-right" evidence="13">
        <dbReference type="Rhea" id="RHEA:33276"/>
    </physiologicalReaction>
</comment>
<evidence type="ECO:0000256" key="14">
    <source>
        <dbReference type="ARBA" id="ARBA00026104"/>
    </source>
</evidence>
<feature type="region of interest" description="Disordered" evidence="15">
    <location>
        <begin position="1872"/>
        <end position="1924"/>
    </location>
</feature>
<dbReference type="PANTHER" id="PTHR45792">
    <property type="entry name" value="DIACYLGLYCEROL LIPASE HOMOLOG-RELATED"/>
    <property type="match status" value="1"/>
</dbReference>
<feature type="compositionally biased region" description="Low complexity" evidence="15">
    <location>
        <begin position="1400"/>
        <end position="1428"/>
    </location>
</feature>
<keyword evidence="10 16" id="KW-1133">Transmembrane helix</keyword>
<organism evidence="18 19">
    <name type="scientific">Edaphochlamys debaryana</name>
    <dbReference type="NCBI Taxonomy" id="47281"/>
    <lineage>
        <taxon>Eukaryota</taxon>
        <taxon>Viridiplantae</taxon>
        <taxon>Chlorophyta</taxon>
        <taxon>core chlorophytes</taxon>
        <taxon>Chlorophyceae</taxon>
        <taxon>CS clade</taxon>
        <taxon>Chlamydomonadales</taxon>
        <taxon>Chlamydomonadales incertae sedis</taxon>
        <taxon>Edaphochlamys</taxon>
    </lineage>
</organism>
<evidence type="ECO:0000256" key="4">
    <source>
        <dbReference type="ARBA" id="ARBA00022553"/>
    </source>
</evidence>
<feature type="region of interest" description="Disordered" evidence="15">
    <location>
        <begin position="528"/>
        <end position="578"/>
    </location>
</feature>
<feature type="compositionally biased region" description="Low complexity" evidence="15">
    <location>
        <begin position="535"/>
        <end position="551"/>
    </location>
</feature>
<dbReference type="EC" id="3.1.1.116" evidence="14"/>
<evidence type="ECO:0000256" key="11">
    <source>
        <dbReference type="ARBA" id="ARBA00023098"/>
    </source>
</evidence>
<dbReference type="GO" id="GO:0016298">
    <property type="term" value="F:lipase activity"/>
    <property type="evidence" value="ECO:0007669"/>
    <property type="project" value="TreeGrafter"/>
</dbReference>
<keyword evidence="5 16" id="KW-0812">Transmembrane</keyword>
<comment type="cofactor">
    <cofactor evidence="1">
        <name>Ca(2+)</name>
        <dbReference type="ChEBI" id="CHEBI:29108"/>
    </cofactor>
</comment>
<feature type="region of interest" description="Disordered" evidence="15">
    <location>
        <begin position="907"/>
        <end position="998"/>
    </location>
</feature>
<feature type="transmembrane region" description="Helical" evidence="16">
    <location>
        <begin position="69"/>
        <end position="92"/>
    </location>
</feature>
<feature type="compositionally biased region" description="Low complexity" evidence="15">
    <location>
        <begin position="982"/>
        <end position="998"/>
    </location>
</feature>
<sequence>MPALVVLNRRFLIASRPLETRARRAVPWLLGLHVIASTVEVVVSSYGAYLLLTHVELCAHWSPRSLAGALVGASWGLVGFNFLLMLLVLNPWHGLDLVDKHKAWLRGASRLVASQALSEEATNERGSALHRIASLMSGMLQHVDFTLSDLATAMLLVAAAQQMRRRRVLRDAMVAAAAAAQAARAAGTPPPPPPPPPGRLQAGPLGGANMRERLEPVAIKRPDPAPSPFSGGAWEQPQSPAPLSQPGQPAGTWPLSAPVSSAAIARLQLAGRSEPNDASGAGASTCDVSLPLSLDNMLPPSASAAVAAPSRFATTSTDRAAARDVDPALDPALDPVPDPARAVPPAVVELRRMLQLDPVAAEGYLQMLLAELPRHLHSRRQTADGTAGAGDDEPHRKAGEEGSANGKGDAWRQTADGSLVATGEEEEAKASGGSAEASAAGRELYAPGSAATEPSGSTAEAEAPAGSNEALAAQPATAGGQAGQAQAAGAGPGRHQAKVAARLMRSAALNREQLVASARSMVAYPRAWTPPVPPQAQAQAQTQAPDQPMAPRSLSADDVSTQRGPAGPNGAREGPDITSRQLTPMASVVAMRAREHMAAARSEANATLISATSSGLGSPTLPFPPRNANALGPSHCVLRLAISSINGDSQVDEGAEGTTYKPGTEPAGRPNQPDRLVASGAGQGNDGIAGACDTGVGAQEGSATAPPALAAVGPSGLGGDGGAAPSEGPEPGAASEEAPPEVPPSPFMAIQRPLPPFLPLDAAAARPQLQHLPSTATMAARLLPVASSQVPHMPHVPATAAAQAPYWLTSVESMTSIVGPRPPAASAAAPSAAPAAAVPSPPAAAAPPSAGPIHGHGHAPAEVPIPPAVTVLHRMLQLTPGGMEPHLEELAEELAEVEAELLAGEVTEAEAETEADAEATDEDDDDVEEPEEEQEEGVGSSGGRRGGSAAAAAAGFGSVAAAGRSRSGGEGKAKAPKWAPVSGRSGSAAGAAGTGSQRSSASASAAAAVLRQRIADAALAAAFAAERETVDRQTLEEALVYGRYAAAAYGVHDPHSAVGEGGKKGGSWLARWLGPQLSAQDAMQNSAEGYLPYAVCLDEPTRSVVISVRGTASVEDIVTDCLLEPYDVRHLLPPGLLDAAAPGEGAGGNEAPVLVHGGIWGATEAVLTDLERLGLLELLFPAPAPSPPAEADLAASAAPAVAAASSPAAPAPAPANEEEYGLSSLASVRAAAASASARYRGVDWRSLSTRRTHRAPPRAEIGRAPAEGSSRWPGGALEPHPSARSGDGAPTTAAATVAGAGSPPSSWRQLNSGALPTLLSVRPSNAPAAMHPSPSGRAGGAAGGPPAWRRLDSGMPTLVSAELSRSNPGSFRGPGSRSSLDLGPGSSGRATDGGAGGLGRSWRSPSARPSSLMSSTLGPAPRSSSSLGSLGLQALRSLLPGGLLSGETRTSAPKPETAAGAVYVGSNGHAPKDPGTGHATVPAGGSRVSLAAQQSLPRTGGGAGGPQLRQSEPGPHPAARGCAPHSPPRPSRLRRASVCGDDDPGTAAAAVPLLPLENGGESDYEPKANGVASASAPNGASGANSTQPQRPSPPPSPDLASRGHPALQAEARHAPARPSRLRRASVCGDDDPGCTAAGAVPLLPSSVPSENGCCSDHQPRAKGVRRASVCSGEEADGVAWPAPLLPGWRPAAVGGSYGSKDGSLSPVDAAALDQERGTLERLGASTPGLVRQGAARHAPQSPPQLGMRSPPRPSSRLRRASASGDPADAAAFVASGLSGVERASPRAELPSAVEDADAVESEARSEPLASAEKATAGQGGGGAQERAAPAEAERAAEAPARSAAVHSAQAPPPAEARRFSLESAATHIARLLGGNPPCPRGATPSRTGGACSGGRRRLVTLPLPLPMGTGGAKGSGTGSGSGADTGRPWRLVVTGHSLGGGTAALLAMRLRAALPHVEVRAWAFSPPGALASPALSSALAPFCVSVVGGKDIVPRLSPQTMERYRDEMVSALARCSCSKVQVLLASLSSANLMRRAASLLLPYEALPPQAAEALWRYHRGVQAAEHMPELHAPGKILYLQPSAVPVFRQDSTHTRAGGSSSFGLPASPTTPAGSSSRFGSFSISRAASARSQGPGPSYRPVWVSADELSCEGILASDRMIADHSMSGCTLPALQALLKQQEQEQRRSGTDGSGSSAT</sequence>
<evidence type="ECO:0000256" key="7">
    <source>
        <dbReference type="ARBA" id="ARBA00022801"/>
    </source>
</evidence>
<feature type="region of interest" description="Disordered" evidence="15">
    <location>
        <begin position="1693"/>
        <end position="1766"/>
    </location>
</feature>
<accession>A0A835XPU9</accession>
<feature type="compositionally biased region" description="Low complexity" evidence="15">
    <location>
        <begin position="1288"/>
        <end position="1306"/>
    </location>
</feature>
<keyword evidence="7" id="KW-0378">Hydrolase</keyword>
<keyword evidence="6" id="KW-0479">Metal-binding</keyword>
<dbReference type="InterPro" id="IPR052214">
    <property type="entry name" value="DAG_Lipase-Related"/>
</dbReference>
<feature type="compositionally biased region" description="Pro residues" evidence="15">
    <location>
        <begin position="188"/>
        <end position="198"/>
    </location>
</feature>
<feature type="region of interest" description="Disordered" evidence="15">
    <location>
        <begin position="2091"/>
        <end position="2118"/>
    </location>
</feature>
<feature type="compositionally biased region" description="Low complexity" evidence="15">
    <location>
        <begin position="846"/>
        <end position="861"/>
    </location>
</feature>
<keyword evidence="9" id="KW-0442">Lipid degradation</keyword>
<dbReference type="InterPro" id="IPR029058">
    <property type="entry name" value="AB_hydrolase_fold"/>
</dbReference>
<dbReference type="EMBL" id="JAEHOE010000088">
    <property type="protein sequence ID" value="KAG2488028.1"/>
    <property type="molecule type" value="Genomic_DNA"/>
</dbReference>
<keyword evidence="4" id="KW-0597">Phosphoprotein</keyword>
<dbReference type="InterPro" id="IPR002921">
    <property type="entry name" value="Fungal_lipase-type"/>
</dbReference>
<feature type="region of interest" description="Disordered" evidence="15">
    <location>
        <begin position="1249"/>
        <end position="1311"/>
    </location>
</feature>
<feature type="compositionally biased region" description="Gly residues" evidence="15">
    <location>
        <begin position="1908"/>
        <end position="1923"/>
    </location>
</feature>